<organism evidence="2">
    <name type="scientific">Caldilineaceae bacterium SB0664_bin_27</name>
    <dbReference type="NCBI Taxonomy" id="2605260"/>
    <lineage>
        <taxon>Bacteria</taxon>
        <taxon>Bacillati</taxon>
        <taxon>Chloroflexota</taxon>
        <taxon>Caldilineae</taxon>
        <taxon>Caldilineales</taxon>
        <taxon>Caldilineaceae</taxon>
    </lineage>
</organism>
<evidence type="ECO:0000259" key="1">
    <source>
        <dbReference type="SMART" id="SM00255"/>
    </source>
</evidence>
<sequence>MNEIRKYDVALSFAGEQRDYVEEVANELTSLNIFPFYDGFEEETIMLWGRHLSEVLNEVYEKNSSNVVMFISKEYIDKAWPTHERRSAISGAIQKGTPPLLVRFDCTTVPGLPTDINHLSAKKYTPPQLALMIAKKMGRDTVPEYRIHRVDEANFGKAKRLVYRIEVPTVYSESQGRMIATHIVESKHIKNDPVNALSFLFYFPVADPNGRADGSIDWAPNGKWADVTTVQTGKYSNFQFATQFWKERAIPDLYHETRVRMAIFREIVQSENRGWDEAEKAGGSLEETIGTRKDLITDYKRELAESHGLSEAGLRKIMVEGVVNNWPEI</sequence>
<accession>A0A6B0YMQ6</accession>
<reference evidence="2" key="1">
    <citation type="submission" date="2019-09" db="EMBL/GenBank/DDBJ databases">
        <title>Characterisation of the sponge microbiome using genome-centric metagenomics.</title>
        <authorList>
            <person name="Engelberts J.P."/>
            <person name="Robbins S.J."/>
            <person name="De Goeij J.M."/>
            <person name="Aranda M."/>
            <person name="Bell S.C."/>
            <person name="Webster N.S."/>
        </authorList>
    </citation>
    <scope>NUCLEOTIDE SEQUENCE</scope>
    <source>
        <strain evidence="2">SB0664_bin_27</strain>
    </source>
</reference>
<gene>
    <name evidence="2" type="ORF">F4Y42_02630</name>
</gene>
<dbReference type="Gene3D" id="3.40.50.10140">
    <property type="entry name" value="Toll/interleukin-1 receptor homology (TIR) domain"/>
    <property type="match status" value="1"/>
</dbReference>
<dbReference type="Pfam" id="PF13676">
    <property type="entry name" value="TIR_2"/>
    <property type="match status" value="1"/>
</dbReference>
<feature type="domain" description="TIR" evidence="1">
    <location>
        <begin position="6"/>
        <end position="141"/>
    </location>
</feature>
<proteinExistence type="predicted"/>
<name>A0A6B0YMQ6_9CHLR</name>
<dbReference type="EMBL" id="VXRG01000027">
    <property type="protein sequence ID" value="MXY92324.1"/>
    <property type="molecule type" value="Genomic_DNA"/>
</dbReference>
<dbReference type="AlphaFoldDB" id="A0A6B0YMQ6"/>
<comment type="caution">
    <text evidence="2">The sequence shown here is derived from an EMBL/GenBank/DDBJ whole genome shotgun (WGS) entry which is preliminary data.</text>
</comment>
<dbReference type="InterPro" id="IPR000157">
    <property type="entry name" value="TIR_dom"/>
</dbReference>
<protein>
    <submittedName>
        <fullName evidence="2">TIR domain-containing protein</fullName>
    </submittedName>
</protein>
<evidence type="ECO:0000313" key="2">
    <source>
        <dbReference type="EMBL" id="MXY92324.1"/>
    </source>
</evidence>
<dbReference type="InterPro" id="IPR035897">
    <property type="entry name" value="Toll_tir_struct_dom_sf"/>
</dbReference>
<dbReference type="SUPFAM" id="SSF52200">
    <property type="entry name" value="Toll/Interleukin receptor TIR domain"/>
    <property type="match status" value="1"/>
</dbReference>
<dbReference type="SMART" id="SM00255">
    <property type="entry name" value="TIR"/>
    <property type="match status" value="1"/>
</dbReference>
<dbReference type="GO" id="GO:0007165">
    <property type="term" value="P:signal transduction"/>
    <property type="evidence" value="ECO:0007669"/>
    <property type="project" value="InterPro"/>
</dbReference>